<evidence type="ECO:0008006" key="4">
    <source>
        <dbReference type="Google" id="ProtNLM"/>
    </source>
</evidence>
<sequence>MTWAGVAPPGLLLWAGLLLPGWAFLRPLGVRGLVALGAAPAVSTALAGVLGLVYPLVGVRWNLLTAAAGVCGGILLAVAAGLVLGTAQRRSTDERHALWLPPPLPYRSAWPLLGSTLVACVLVGGPMAAAMTTPESPAQAWDAVFHLNAIASIQDTGNASVLGGLAPLYGGRPTYYPSVWHALVAVAPGFTSVVPAANTAALVVGAPVWLVGMAAFTRVMVHQRDLPVLVAPVLAATFVAFPVVVLTVLAQEPMGLSMALLPGALTVLVVALRTRWFWPAKASAALALLAAGAGVALAHGSGAFSMLALGGLPVAVVLARQARQGWAAGRPLAVVAGITAAAGVLATVVVLLAAFPAFLATLSYERAGSSSYLPILAKLITDTPQVYWYGMGFGNVVVMALALAGAVLAFRHRRGRRLVAVLLVAVALVLLAAGPPENPLRTVTGVWYTQAARIAPLAVVPAVVLASGAFGMVADRLTRQVPGRYRKPAARAVPVALLVLVVVLTGGARWDLKSRITASVHEPGAIAWGTMLTRGELAMIERLPDRLPPDAVVLGDPFNGSAYLPALAGVDVVLPQLGPVPGAERRLLEASFRDLHDDPAVCGAARALGVTHVYTDTADAESGAKVSDRTAGLRDIDTSSGFTLVDSGGTAAVWQLTACSVTGL</sequence>
<evidence type="ECO:0000313" key="2">
    <source>
        <dbReference type="EMBL" id="PFG38718.1"/>
    </source>
</evidence>
<feature type="transmembrane region" description="Helical" evidence="1">
    <location>
        <begin position="6"/>
        <end position="25"/>
    </location>
</feature>
<feature type="transmembrane region" description="Helical" evidence="1">
    <location>
        <begin position="108"/>
        <end position="129"/>
    </location>
</feature>
<protein>
    <recommendedName>
        <fullName evidence="4">4-amino-4-deoxy-L-arabinose transferase-like glycosyltransferase</fullName>
    </recommendedName>
</protein>
<feature type="transmembrane region" description="Helical" evidence="1">
    <location>
        <begin position="303"/>
        <end position="320"/>
    </location>
</feature>
<keyword evidence="1" id="KW-0472">Membrane</keyword>
<feature type="transmembrane region" description="Helical" evidence="1">
    <location>
        <begin position="196"/>
        <end position="216"/>
    </location>
</feature>
<feature type="transmembrane region" description="Helical" evidence="1">
    <location>
        <begin position="255"/>
        <end position="272"/>
    </location>
</feature>
<keyword evidence="1" id="KW-0812">Transmembrane</keyword>
<reference evidence="2 3" key="1">
    <citation type="submission" date="2017-10" db="EMBL/GenBank/DDBJ databases">
        <title>Sequencing the genomes of 1000 actinobacteria strains.</title>
        <authorList>
            <person name="Klenk H.-P."/>
        </authorList>
    </citation>
    <scope>NUCLEOTIDE SEQUENCE [LARGE SCALE GENOMIC DNA]</scope>
    <source>
        <strain evidence="2 3">DSM 21838</strain>
    </source>
</reference>
<name>A0A2A9EIK1_9MICO</name>
<dbReference type="AlphaFoldDB" id="A0A2A9EIK1"/>
<accession>A0A2A9EIK1</accession>
<dbReference type="Pfam" id="PF20176">
    <property type="entry name" value="DUF6541"/>
    <property type="match status" value="1"/>
</dbReference>
<proteinExistence type="predicted"/>
<feature type="transmembrane region" description="Helical" evidence="1">
    <location>
        <begin position="417"/>
        <end position="434"/>
    </location>
</feature>
<dbReference type="Proteomes" id="UP000222106">
    <property type="component" value="Unassembled WGS sequence"/>
</dbReference>
<gene>
    <name evidence="2" type="ORF">ATJ97_1204</name>
</gene>
<feature type="transmembrane region" description="Helical" evidence="1">
    <location>
        <begin position="32"/>
        <end position="57"/>
    </location>
</feature>
<feature type="transmembrane region" description="Helical" evidence="1">
    <location>
        <begin position="63"/>
        <end position="87"/>
    </location>
</feature>
<comment type="caution">
    <text evidence="2">The sequence shown here is derived from an EMBL/GenBank/DDBJ whole genome shotgun (WGS) entry which is preliminary data.</text>
</comment>
<feature type="transmembrane region" description="Helical" evidence="1">
    <location>
        <begin position="386"/>
        <end position="410"/>
    </location>
</feature>
<feature type="transmembrane region" description="Helical" evidence="1">
    <location>
        <begin position="489"/>
        <end position="510"/>
    </location>
</feature>
<evidence type="ECO:0000313" key="3">
    <source>
        <dbReference type="Proteomes" id="UP000222106"/>
    </source>
</evidence>
<dbReference type="OrthoDB" id="3169698at2"/>
<dbReference type="EMBL" id="PDJI01000004">
    <property type="protein sequence ID" value="PFG38718.1"/>
    <property type="molecule type" value="Genomic_DNA"/>
</dbReference>
<feature type="transmembrane region" description="Helical" evidence="1">
    <location>
        <begin position="228"/>
        <end position="249"/>
    </location>
</feature>
<feature type="transmembrane region" description="Helical" evidence="1">
    <location>
        <begin position="332"/>
        <end position="359"/>
    </location>
</feature>
<dbReference type="InterPro" id="IPR046671">
    <property type="entry name" value="DUF6541"/>
</dbReference>
<organism evidence="2 3">
    <name type="scientific">Georgenia soli</name>
    <dbReference type="NCBI Taxonomy" id="638953"/>
    <lineage>
        <taxon>Bacteria</taxon>
        <taxon>Bacillati</taxon>
        <taxon>Actinomycetota</taxon>
        <taxon>Actinomycetes</taxon>
        <taxon>Micrococcales</taxon>
        <taxon>Bogoriellaceae</taxon>
        <taxon>Georgenia</taxon>
    </lineage>
</organism>
<dbReference type="RefSeq" id="WP_098482940.1">
    <property type="nucleotide sequence ID" value="NZ_PDJI01000004.1"/>
</dbReference>
<keyword evidence="1" id="KW-1133">Transmembrane helix</keyword>
<evidence type="ECO:0000256" key="1">
    <source>
        <dbReference type="SAM" id="Phobius"/>
    </source>
</evidence>
<feature type="transmembrane region" description="Helical" evidence="1">
    <location>
        <begin position="454"/>
        <end position="477"/>
    </location>
</feature>
<feature type="transmembrane region" description="Helical" evidence="1">
    <location>
        <begin position="279"/>
        <end position="297"/>
    </location>
</feature>
<keyword evidence="3" id="KW-1185">Reference proteome</keyword>